<feature type="domain" description="Large ribosomal subunit protein uL2 C-terminal" evidence="5">
    <location>
        <begin position="168"/>
        <end position="283"/>
    </location>
</feature>
<proteinExistence type="inferred from homology"/>
<evidence type="ECO:0000256" key="3">
    <source>
        <dbReference type="ARBA" id="ARBA00023274"/>
    </source>
</evidence>
<dbReference type="GO" id="GO:0003723">
    <property type="term" value="F:RNA binding"/>
    <property type="evidence" value="ECO:0007669"/>
    <property type="project" value="TreeGrafter"/>
</dbReference>
<evidence type="ECO:0000259" key="6">
    <source>
        <dbReference type="SMART" id="SM01383"/>
    </source>
</evidence>
<dbReference type="Gene3D" id="2.40.50.140">
    <property type="entry name" value="Nucleic acid-binding proteins"/>
    <property type="match status" value="1"/>
</dbReference>
<feature type="compositionally biased region" description="Basic residues" evidence="4">
    <location>
        <begin position="271"/>
        <end position="280"/>
    </location>
</feature>
<dbReference type="Pfam" id="PF00181">
    <property type="entry name" value="Ribosomal_L2_N"/>
    <property type="match status" value="1"/>
</dbReference>
<dbReference type="SMART" id="SM01383">
    <property type="entry name" value="Ribosomal_L2"/>
    <property type="match status" value="1"/>
</dbReference>
<dbReference type="GO" id="GO:0032543">
    <property type="term" value="P:mitochondrial translation"/>
    <property type="evidence" value="ECO:0007669"/>
    <property type="project" value="TreeGrafter"/>
</dbReference>
<feature type="region of interest" description="Disordered" evidence="4">
    <location>
        <begin position="247"/>
        <end position="299"/>
    </location>
</feature>
<dbReference type="GO" id="GO:0003735">
    <property type="term" value="F:structural constituent of ribosome"/>
    <property type="evidence" value="ECO:0007669"/>
    <property type="project" value="InterPro"/>
</dbReference>
<keyword evidence="3" id="KW-0687">Ribonucleoprotein</keyword>
<evidence type="ECO:0000313" key="8">
    <source>
        <dbReference type="RefSeq" id="XP_024936341.1"/>
    </source>
</evidence>
<dbReference type="GeneID" id="107263186"/>
<evidence type="ECO:0000256" key="2">
    <source>
        <dbReference type="ARBA" id="ARBA00022980"/>
    </source>
</evidence>
<keyword evidence="7" id="KW-1185">Reference proteome</keyword>
<feature type="domain" description="Large ribosomal subunit protein uL2 RNA-binding" evidence="6">
    <location>
        <begin position="75"/>
        <end position="157"/>
    </location>
</feature>
<dbReference type="InterPro" id="IPR002171">
    <property type="entry name" value="Ribosomal_uL2"/>
</dbReference>
<keyword evidence="2 8" id="KW-0689">Ribosomal protein</keyword>
<evidence type="ECO:0000256" key="4">
    <source>
        <dbReference type="SAM" id="MobiDB-lite"/>
    </source>
</evidence>
<dbReference type="PANTHER" id="PTHR13691">
    <property type="entry name" value="RIBOSOMAL PROTEIN L2"/>
    <property type="match status" value="1"/>
</dbReference>
<comment type="similarity">
    <text evidence="1">Belongs to the universal ribosomal protein uL2 family.</text>
</comment>
<dbReference type="Proteomes" id="UP000694920">
    <property type="component" value="Unplaced"/>
</dbReference>
<dbReference type="InterPro" id="IPR022669">
    <property type="entry name" value="Ribosomal_uL2_C"/>
</dbReference>
<organism evidence="7 8">
    <name type="scientific">Cephus cinctus</name>
    <name type="common">Wheat stem sawfly</name>
    <dbReference type="NCBI Taxonomy" id="211228"/>
    <lineage>
        <taxon>Eukaryota</taxon>
        <taxon>Metazoa</taxon>
        <taxon>Ecdysozoa</taxon>
        <taxon>Arthropoda</taxon>
        <taxon>Hexapoda</taxon>
        <taxon>Insecta</taxon>
        <taxon>Pterygota</taxon>
        <taxon>Neoptera</taxon>
        <taxon>Endopterygota</taxon>
        <taxon>Hymenoptera</taxon>
        <taxon>Cephoidea</taxon>
        <taxon>Cephidae</taxon>
        <taxon>Cephus</taxon>
    </lineage>
</organism>
<dbReference type="RefSeq" id="XP_024936341.1">
    <property type="nucleotide sequence ID" value="XM_025080573.1"/>
</dbReference>
<dbReference type="Pfam" id="PF03947">
    <property type="entry name" value="Ribosomal_L2_C"/>
    <property type="match status" value="1"/>
</dbReference>
<dbReference type="Gene3D" id="2.30.30.30">
    <property type="match status" value="1"/>
</dbReference>
<dbReference type="FunFam" id="2.30.30.30:FF:000048">
    <property type="entry name" value="Mitochondrial ribosomal protein L2"/>
    <property type="match status" value="1"/>
</dbReference>
<dbReference type="SUPFAM" id="SSF50249">
    <property type="entry name" value="Nucleic acid-binding proteins"/>
    <property type="match status" value="1"/>
</dbReference>
<name>A0AAJ7R8P2_CEPCN</name>
<dbReference type="InterPro" id="IPR008991">
    <property type="entry name" value="Translation_prot_SH3-like_sf"/>
</dbReference>
<reference evidence="8" key="1">
    <citation type="submission" date="2025-08" db="UniProtKB">
        <authorList>
            <consortium name="RefSeq"/>
        </authorList>
    </citation>
    <scope>IDENTIFICATION</scope>
</reference>
<sequence length="307" mass="33774">MSAGVLFRRVILVGTQILHSSVLKLPSGHSLQLGRSLWRHVEVPKPGVAGKSYRRIVHFPKEYTVKPLEVTNLAGRDPVTGRVVAKGIGGGIKHKYHWIAWKRDGPTDVGVKPKEEKVLEVFQDGCRTAFVALVGTGRDLKYILATENMKPGDVIRTSCAIPRNPVRPAEGDAYPLGALPMGTQVHCVEKYPGAGGCLIHAAGTFGTLMRRDGNDRVILRMPSKREFSLHQNCMATVGRLSNVIHGSTPIGSAQRNRELGNRPRSGLWQRKTGRHGRKIRPPPPVRKFDHNTRSSQSVAPIRLSLNV</sequence>
<dbReference type="AlphaFoldDB" id="A0AAJ7R8P2"/>
<evidence type="ECO:0000313" key="7">
    <source>
        <dbReference type="Proteomes" id="UP000694920"/>
    </source>
</evidence>
<protein>
    <submittedName>
        <fullName evidence="8">39S ribosomal protein L2, mitochondrial</fullName>
    </submittedName>
</protein>
<dbReference type="PANTHER" id="PTHR13691:SF73">
    <property type="entry name" value="LARGE RIBOSOMAL SUBUNIT PROTEIN UL2M"/>
    <property type="match status" value="1"/>
</dbReference>
<evidence type="ECO:0000256" key="1">
    <source>
        <dbReference type="ARBA" id="ARBA00005636"/>
    </source>
</evidence>
<dbReference type="GO" id="GO:0005762">
    <property type="term" value="C:mitochondrial large ribosomal subunit"/>
    <property type="evidence" value="ECO:0007669"/>
    <property type="project" value="TreeGrafter"/>
</dbReference>
<dbReference type="SMART" id="SM01382">
    <property type="entry name" value="Ribosomal_L2_C"/>
    <property type="match status" value="1"/>
</dbReference>
<dbReference type="InterPro" id="IPR022666">
    <property type="entry name" value="Ribosomal_uL2_RNA-bd_dom"/>
</dbReference>
<dbReference type="CTD" id="51069"/>
<dbReference type="KEGG" id="ccin:107263186"/>
<accession>A0AAJ7R8P2</accession>
<evidence type="ECO:0000259" key="5">
    <source>
        <dbReference type="SMART" id="SM01382"/>
    </source>
</evidence>
<gene>
    <name evidence="8" type="primary">LOC107263186</name>
</gene>
<dbReference type="InterPro" id="IPR014722">
    <property type="entry name" value="Rib_uL2_dom2"/>
</dbReference>
<dbReference type="InterPro" id="IPR012340">
    <property type="entry name" value="NA-bd_OB-fold"/>
</dbReference>
<dbReference type="SUPFAM" id="SSF50104">
    <property type="entry name" value="Translation proteins SH3-like domain"/>
    <property type="match status" value="1"/>
</dbReference>